<feature type="region of interest" description="Disordered" evidence="1">
    <location>
        <begin position="276"/>
        <end position="301"/>
    </location>
</feature>
<accession>A0A0R3SX96</accession>
<evidence type="ECO:0000313" key="4">
    <source>
        <dbReference type="WBParaSite" id="HDID_0001035301-mRNA-1"/>
    </source>
</evidence>
<dbReference type="WBParaSite" id="HDID_0001035301-mRNA-1">
    <property type="protein sequence ID" value="HDID_0001035301-mRNA-1"/>
    <property type="gene ID" value="HDID_0001035301"/>
</dbReference>
<evidence type="ECO:0000256" key="1">
    <source>
        <dbReference type="SAM" id="MobiDB-lite"/>
    </source>
</evidence>
<proteinExistence type="predicted"/>
<dbReference type="STRING" id="6216.A0A0R3SX96"/>
<dbReference type="AlphaFoldDB" id="A0A0R3SX96"/>
<dbReference type="OrthoDB" id="6277324at2759"/>
<gene>
    <name evidence="2" type="ORF">HDID_LOCUS10351</name>
</gene>
<evidence type="ECO:0000313" key="3">
    <source>
        <dbReference type="Proteomes" id="UP000274504"/>
    </source>
</evidence>
<sequence>MIESKTYAIKSALDQIKKDSVSEKWQFLLLSTSEAIGILENESLFHQLSKYKMREMILVPIQVSLESRNAKLNADALTALEAFIDSEFLYDDPKGPIADTDLTFQFLDTISPCTIFSDLIQTSFLKICLDLNSKFVATRNKEMASVAQTTLVQTVEAFVTKNNALIGGEAAELNSRSSPKFVYDTIFEESTKPSELSDPQLQILGVLKCLIESVLPDNMANLNKTAIPFYLQAIATIVSLLPISMIKQRVFLNILWQRMCPMLMWFLSNPKQEKTITSTSDLQSPTRQSGEKQTMGTASSVAPPTLLPEGLKFVYDIVIDLAFLVGPICELRPMLESLFHKMLLYPPPTFRQNALNTVCRLLSTPEGLLSITGPLVFMSSPSENSDDCFEPPPVEFSGPQMPDFRIFNM</sequence>
<dbReference type="EMBL" id="UYSG01011634">
    <property type="protein sequence ID" value="VDL63144.1"/>
    <property type="molecule type" value="Genomic_DNA"/>
</dbReference>
<dbReference type="Proteomes" id="UP000274504">
    <property type="component" value="Unassembled WGS sequence"/>
</dbReference>
<reference evidence="2 3" key="2">
    <citation type="submission" date="2018-11" db="EMBL/GenBank/DDBJ databases">
        <authorList>
            <consortium name="Pathogen Informatics"/>
        </authorList>
    </citation>
    <scope>NUCLEOTIDE SEQUENCE [LARGE SCALE GENOMIC DNA]</scope>
</reference>
<protein>
    <submittedName>
        <fullName evidence="4">Protein MON2 homolog</fullName>
    </submittedName>
</protein>
<organism evidence="4">
    <name type="scientific">Hymenolepis diminuta</name>
    <name type="common">Rat tapeworm</name>
    <dbReference type="NCBI Taxonomy" id="6216"/>
    <lineage>
        <taxon>Eukaryota</taxon>
        <taxon>Metazoa</taxon>
        <taxon>Spiralia</taxon>
        <taxon>Lophotrochozoa</taxon>
        <taxon>Platyhelminthes</taxon>
        <taxon>Cestoda</taxon>
        <taxon>Eucestoda</taxon>
        <taxon>Cyclophyllidea</taxon>
        <taxon>Hymenolepididae</taxon>
        <taxon>Hymenolepis</taxon>
    </lineage>
</organism>
<evidence type="ECO:0000313" key="2">
    <source>
        <dbReference type="EMBL" id="VDL63144.1"/>
    </source>
</evidence>
<name>A0A0R3SX96_HYMDI</name>
<reference evidence="4" key="1">
    <citation type="submission" date="2017-02" db="UniProtKB">
        <authorList>
            <consortium name="WormBaseParasite"/>
        </authorList>
    </citation>
    <scope>IDENTIFICATION</scope>
</reference>